<evidence type="ECO:0000256" key="3">
    <source>
        <dbReference type="SAM" id="MobiDB-lite"/>
    </source>
</evidence>
<dbReference type="InterPro" id="IPR016039">
    <property type="entry name" value="Thiolase-like"/>
</dbReference>
<feature type="domain" description="Ketosynthase family 3 (KS3)" evidence="4">
    <location>
        <begin position="63"/>
        <end position="420"/>
    </location>
</feature>
<dbReference type="SMART" id="SM00825">
    <property type="entry name" value="PKS_KS"/>
    <property type="match status" value="1"/>
</dbReference>
<dbReference type="SUPFAM" id="SSF52151">
    <property type="entry name" value="FabD/lysophospholipase-like"/>
    <property type="match status" value="1"/>
</dbReference>
<dbReference type="Pfam" id="PF16197">
    <property type="entry name" value="KAsynt_C_assoc"/>
    <property type="match status" value="1"/>
</dbReference>
<dbReference type="Gene3D" id="3.40.366.10">
    <property type="entry name" value="Malonyl-Coenzyme A Acyl Carrier Protein, domain 2"/>
    <property type="match status" value="1"/>
</dbReference>
<keyword evidence="6" id="KW-1185">Reference proteome</keyword>
<accession>A0A9P8ML85</accession>
<dbReference type="GO" id="GO:0044550">
    <property type="term" value="P:secondary metabolite biosynthetic process"/>
    <property type="evidence" value="ECO:0007669"/>
    <property type="project" value="TreeGrafter"/>
</dbReference>
<organism evidence="5 6">
    <name type="scientific">Hirsutella rhossiliensis</name>
    <dbReference type="NCBI Taxonomy" id="111463"/>
    <lineage>
        <taxon>Eukaryota</taxon>
        <taxon>Fungi</taxon>
        <taxon>Dikarya</taxon>
        <taxon>Ascomycota</taxon>
        <taxon>Pezizomycotina</taxon>
        <taxon>Sordariomycetes</taxon>
        <taxon>Hypocreomycetidae</taxon>
        <taxon>Hypocreales</taxon>
        <taxon>Ophiocordycipitaceae</taxon>
        <taxon>Hirsutella</taxon>
    </lineage>
</organism>
<dbReference type="InterPro" id="IPR014031">
    <property type="entry name" value="Ketoacyl_synth_C"/>
</dbReference>
<dbReference type="Proteomes" id="UP000824596">
    <property type="component" value="Unassembled WGS sequence"/>
</dbReference>
<dbReference type="OrthoDB" id="329835at2759"/>
<evidence type="ECO:0000313" key="6">
    <source>
        <dbReference type="Proteomes" id="UP000824596"/>
    </source>
</evidence>
<name>A0A9P8ML85_9HYPO</name>
<dbReference type="PANTHER" id="PTHR43775">
    <property type="entry name" value="FATTY ACID SYNTHASE"/>
    <property type="match status" value="1"/>
</dbReference>
<dbReference type="AlphaFoldDB" id="A0A9P8ML85"/>
<gene>
    <name evidence="5" type="ORF">HRG_11853</name>
</gene>
<proteinExistence type="predicted"/>
<feature type="region of interest" description="Disordered" evidence="3">
    <location>
        <begin position="1"/>
        <end position="59"/>
    </location>
</feature>
<feature type="compositionally biased region" description="Polar residues" evidence="3">
    <location>
        <begin position="1"/>
        <end position="14"/>
    </location>
</feature>
<dbReference type="Gene3D" id="3.30.70.3290">
    <property type="match status" value="1"/>
</dbReference>
<dbReference type="GO" id="GO:0006633">
    <property type="term" value="P:fatty acid biosynthetic process"/>
    <property type="evidence" value="ECO:0007669"/>
    <property type="project" value="TreeGrafter"/>
</dbReference>
<dbReference type="Pfam" id="PF02801">
    <property type="entry name" value="Ketoacyl-synt_C"/>
    <property type="match status" value="1"/>
</dbReference>
<dbReference type="InterPro" id="IPR001227">
    <property type="entry name" value="Ac_transferase_dom_sf"/>
</dbReference>
<dbReference type="GeneID" id="68360981"/>
<evidence type="ECO:0000259" key="4">
    <source>
        <dbReference type="PROSITE" id="PS52004"/>
    </source>
</evidence>
<dbReference type="EMBL" id="JAIZPD010000023">
    <property type="protein sequence ID" value="KAH0957105.1"/>
    <property type="molecule type" value="Genomic_DNA"/>
</dbReference>
<comment type="caution">
    <text evidence="5">The sequence shown here is derived from an EMBL/GenBank/DDBJ whole genome shotgun (WGS) entry which is preliminary data.</text>
</comment>
<dbReference type="SUPFAM" id="SSF53901">
    <property type="entry name" value="Thiolase-like"/>
    <property type="match status" value="1"/>
</dbReference>
<dbReference type="PROSITE" id="PS52004">
    <property type="entry name" value="KS3_2"/>
    <property type="match status" value="1"/>
</dbReference>
<dbReference type="InterPro" id="IPR016036">
    <property type="entry name" value="Malonyl_transacylase_ACP-bd"/>
</dbReference>
<dbReference type="CDD" id="cd00833">
    <property type="entry name" value="PKS"/>
    <property type="match status" value="1"/>
</dbReference>
<dbReference type="InterPro" id="IPR032821">
    <property type="entry name" value="PKS_assoc"/>
</dbReference>
<keyword evidence="5" id="KW-0808">Transferase</keyword>
<dbReference type="RefSeq" id="XP_044714619.1">
    <property type="nucleotide sequence ID" value="XM_044870323.1"/>
</dbReference>
<keyword evidence="1" id="KW-0596">Phosphopantetheine</keyword>
<dbReference type="GO" id="GO:0004312">
    <property type="term" value="F:fatty acid synthase activity"/>
    <property type="evidence" value="ECO:0007669"/>
    <property type="project" value="TreeGrafter"/>
</dbReference>
<evidence type="ECO:0000256" key="2">
    <source>
        <dbReference type="ARBA" id="ARBA00022553"/>
    </source>
</evidence>
<dbReference type="InterPro" id="IPR014030">
    <property type="entry name" value="Ketoacyl_synth_N"/>
</dbReference>
<dbReference type="Pfam" id="PF00109">
    <property type="entry name" value="ketoacyl-synt"/>
    <property type="match status" value="2"/>
</dbReference>
<protein>
    <submittedName>
        <fullName evidence="5">Acyl transferase domain-containing protein</fullName>
    </submittedName>
</protein>
<evidence type="ECO:0000313" key="5">
    <source>
        <dbReference type="EMBL" id="KAH0957105.1"/>
    </source>
</evidence>
<dbReference type="Pfam" id="PF00698">
    <property type="entry name" value="Acyl_transf_1"/>
    <property type="match status" value="1"/>
</dbReference>
<sequence length="774" mass="81684">MIDHSNGTNGSTNHVDQDDVTQSNGATSTANTHTNGTNGVNGVNGLYTNGHSVNDSNGTPRPFQPVAICGMACRLPGGIHSPSELWSFLHAGRDARGPVPSSRYNISAYHSPDKKPGSVIARQGYFLDSTNDLAALDTSFFSMPRSEVETLDPQQRLLLEVAREALDDSGETGWKEAHGIYGVLGPHDFMVSNRLSHELDLHGPSVTVRTACSASLIGIKEACMAMVRGDCTSAIVGGSNIIMAPSLTAVKSEQGVLSPDGSCNTFSAKPLADAIRDGNPVRAVVTGTAANHNGHSPNVSQPSFFECHGTGTRKGDPIETAAVSACFGKAGVHIGSVKANLGHAEGAAGLVSVLKAVLALGNRTIPPNIKSLPRNPAISFEDANLIVPTEPTPWPEDRDERVSINSFGLGGSNAHAIIESAASFNSTRKPGTSRAAANTTHLLLFSANTPASLKAMGKKYEAFLNKTLELLPDVAYTLANRREHLPHRAFANYETSLTMVFTGQGAQWARMGYELLRSKTNPIALVDIYASVGIRPAAVLGHSSGEIAAAYAAGGLSAREAIIVAFLRGLATTRQSRKGAMGALSMSWEAAEKHLVPGVVLACDNAPKSVTISGDAGPVEEMVKRIKQSGSGVLTTVLKVEKAYHSPHMAEIGGEYYASMTDAGVVGNVHTLPFFSSVSGEFFAPAAKSRFGPIYWQTNLERPVLFTLVVRSAIQQHVGPSKQVFLEVGPHAALAGPLRQILTHNSSSASYVSTLSRRIDSAESWLSALGQLFT</sequence>
<dbReference type="Gene3D" id="3.40.47.10">
    <property type="match status" value="2"/>
</dbReference>
<dbReference type="PANTHER" id="PTHR43775:SF28">
    <property type="entry name" value="SYNTHASE, PUTATIVE-RELATED"/>
    <property type="match status" value="1"/>
</dbReference>
<dbReference type="SMART" id="SM00827">
    <property type="entry name" value="PKS_AT"/>
    <property type="match status" value="1"/>
</dbReference>
<dbReference type="InterPro" id="IPR020841">
    <property type="entry name" value="PKS_Beta-ketoAc_synthase_dom"/>
</dbReference>
<dbReference type="InterPro" id="IPR014043">
    <property type="entry name" value="Acyl_transferase_dom"/>
</dbReference>
<keyword evidence="2" id="KW-0597">Phosphoprotein</keyword>
<dbReference type="InterPro" id="IPR050091">
    <property type="entry name" value="PKS_NRPS_Biosynth_Enz"/>
</dbReference>
<reference evidence="5" key="1">
    <citation type="submission" date="2021-09" db="EMBL/GenBank/DDBJ databases">
        <title>A high-quality genome of the endoparasitic fungus Hirsutella rhossiliensis with a comparison of Hirsutella genomes reveals transposable elements contributing to genome size variation.</title>
        <authorList>
            <person name="Lin R."/>
            <person name="Jiao Y."/>
            <person name="Sun X."/>
            <person name="Ling J."/>
            <person name="Xie B."/>
            <person name="Cheng X."/>
        </authorList>
    </citation>
    <scope>NUCLEOTIDE SEQUENCE</scope>
    <source>
        <strain evidence="5">HR02</strain>
    </source>
</reference>
<feature type="compositionally biased region" description="Low complexity" evidence="3">
    <location>
        <begin position="23"/>
        <end position="50"/>
    </location>
</feature>
<dbReference type="SUPFAM" id="SSF55048">
    <property type="entry name" value="Probable ACP-binding domain of malonyl-CoA ACP transacylase"/>
    <property type="match status" value="1"/>
</dbReference>
<dbReference type="InterPro" id="IPR016035">
    <property type="entry name" value="Acyl_Trfase/lysoPLipase"/>
</dbReference>
<evidence type="ECO:0000256" key="1">
    <source>
        <dbReference type="ARBA" id="ARBA00022450"/>
    </source>
</evidence>